<dbReference type="Pfam" id="PF06293">
    <property type="entry name" value="Kdo"/>
    <property type="match status" value="1"/>
</dbReference>
<dbReference type="RefSeq" id="WP_322949335.1">
    <property type="nucleotide sequence ID" value="NZ_JAYEET010000039.1"/>
</dbReference>
<sequence>MSFTSLSQAGRSPSLPLTLQLADAAGSAALTLQRLLRVLPGQRYVGLAEWRGRPVLAKLLVGDKAARHFQRERDGARLLAEQGLPTPPLLADGLREGEGGWLLFEYLNGAESLWDAWRAVENQALLSSDQQAVLAEALGCIAHMHAKGLWQADLHLDNLLRHDGHLFVIDGGGVQVEVAGQPLSRSKVLENLGVFFAQLPAELTPFIEELLVHYLLANGEHALPLEALLKEVEKVRQWRVRDYLRKVARDCSLFAAKVGAFGLRVVRRDDEADVQPLLANLDALTEQGHIYKTGGAATVARVELNGRPLVVKRYNVKSVGHWLKRFWRPSRAWHSWVEGNRLHLLGIATPRPLAVVERRWCWLRGRAYLITEYCGGQDIIARFDNYLDRSPPETELLALDRLFAALLRERISHGDFKGHNLFWDEDLARWSLIDLDAMQQHRSARRFARAYARDRARFLRNWPADSALHQLLNQRIPLTPGVGSAD</sequence>
<evidence type="ECO:0000313" key="2">
    <source>
        <dbReference type="Proteomes" id="UP001292571"/>
    </source>
</evidence>
<keyword evidence="2" id="KW-1185">Reference proteome</keyword>
<reference evidence="1 2" key="1">
    <citation type="submission" date="2023-12" db="EMBL/GenBank/DDBJ databases">
        <title>Pseudomonas sp. T5W1.</title>
        <authorList>
            <person name="Maltman C."/>
        </authorList>
    </citation>
    <scope>NUCLEOTIDE SEQUENCE [LARGE SCALE GENOMIC DNA]</scope>
    <source>
        <strain evidence="1 2">T5W1</strain>
    </source>
</reference>
<gene>
    <name evidence="1" type="ORF">SOP97_12285</name>
</gene>
<dbReference type="InterPro" id="IPR011009">
    <property type="entry name" value="Kinase-like_dom_sf"/>
</dbReference>
<evidence type="ECO:0000313" key="1">
    <source>
        <dbReference type="EMBL" id="MEA1606586.1"/>
    </source>
</evidence>
<proteinExistence type="predicted"/>
<keyword evidence="1" id="KW-0418">Kinase</keyword>
<dbReference type="SUPFAM" id="SSF56112">
    <property type="entry name" value="Protein kinase-like (PK-like)"/>
    <property type="match status" value="2"/>
</dbReference>
<organism evidence="1 2">
    <name type="scientific">Pseudomonas spirodelae</name>
    <dbReference type="NCBI Taxonomy" id="3101751"/>
    <lineage>
        <taxon>Bacteria</taxon>
        <taxon>Pseudomonadati</taxon>
        <taxon>Pseudomonadota</taxon>
        <taxon>Gammaproteobacteria</taxon>
        <taxon>Pseudomonadales</taxon>
        <taxon>Pseudomonadaceae</taxon>
        <taxon>Pseudomonas</taxon>
    </lineage>
</organism>
<dbReference type="EMBL" id="JAYEET010000039">
    <property type="protein sequence ID" value="MEA1606586.1"/>
    <property type="molecule type" value="Genomic_DNA"/>
</dbReference>
<dbReference type="Proteomes" id="UP001292571">
    <property type="component" value="Unassembled WGS sequence"/>
</dbReference>
<name>A0ABU5PA95_9PSED</name>
<protein>
    <submittedName>
        <fullName evidence="1">Lipopolysaccharide kinase InaA family protein</fullName>
    </submittedName>
</protein>
<accession>A0ABU5PA95</accession>
<dbReference type="GO" id="GO:0016301">
    <property type="term" value="F:kinase activity"/>
    <property type="evidence" value="ECO:0007669"/>
    <property type="project" value="UniProtKB-KW"/>
</dbReference>
<keyword evidence="1" id="KW-0808">Transferase</keyword>
<comment type="caution">
    <text evidence="1">The sequence shown here is derived from an EMBL/GenBank/DDBJ whole genome shotgun (WGS) entry which is preliminary data.</text>
</comment>